<evidence type="ECO:0000256" key="6">
    <source>
        <dbReference type="ARBA" id="ARBA00035183"/>
    </source>
</evidence>
<evidence type="ECO:0000256" key="3">
    <source>
        <dbReference type="ARBA" id="ARBA00022980"/>
    </source>
</evidence>
<organism evidence="7 8">
    <name type="scientific">Tuber aestivum</name>
    <name type="common">summer truffle</name>
    <dbReference type="NCBI Taxonomy" id="59557"/>
    <lineage>
        <taxon>Eukaryota</taxon>
        <taxon>Fungi</taxon>
        <taxon>Dikarya</taxon>
        <taxon>Ascomycota</taxon>
        <taxon>Pezizomycotina</taxon>
        <taxon>Pezizomycetes</taxon>
        <taxon>Pezizales</taxon>
        <taxon>Tuberaceae</taxon>
        <taxon>Tuber</taxon>
    </lineage>
</organism>
<keyword evidence="3" id="KW-0689">Ribosomal protein</keyword>
<sequence length="326" mass="36183">MRRAIPRIALPVTARPCCRTVCRPTPTTTTTPRHFSTAVPKKADIPIQEVLRRKIWGSEEAPGAPGMPPPAPQIPMVEEPTKEEAEREGYIEESDGRALPVVGLAPGLTEWDVQTFANVTRPPSTEAIHAAMHRAVVEVYTHALNGKPVDTPAVEGSVAEEGFTPRVRIEVRQNGEAVFHYGDTSVEGEVLKLSTGVEGEVVEEGAMGEWLQEGLDGKGWVELGFRGDDIKFAVYKRVYRLTGIRVADPDLNRTKTVADLLTHLVAKPRPTKLFDILITETDLPTLPNVKIVGQRVRPWDRERVIGREQPFEKVVGHTYPFEEARR</sequence>
<evidence type="ECO:0000256" key="5">
    <source>
        <dbReference type="ARBA" id="ARBA00023274"/>
    </source>
</evidence>
<protein>
    <recommendedName>
        <fullName evidence="6">Large ribosomal subunit protein mL50</fullName>
    </recommendedName>
</protein>
<dbReference type="AlphaFoldDB" id="A0A292PQY1"/>
<accession>A0A292PQY1</accession>
<keyword evidence="4" id="KW-0496">Mitochondrion</keyword>
<evidence type="ECO:0000256" key="4">
    <source>
        <dbReference type="ARBA" id="ARBA00023128"/>
    </source>
</evidence>
<evidence type="ECO:0000313" key="8">
    <source>
        <dbReference type="Proteomes" id="UP001412239"/>
    </source>
</evidence>
<dbReference type="InterPro" id="IPR018305">
    <property type="entry name" value="Ribosomal_m50"/>
</dbReference>
<dbReference type="Proteomes" id="UP001412239">
    <property type="component" value="Unassembled WGS sequence"/>
</dbReference>
<dbReference type="GO" id="GO:1990904">
    <property type="term" value="C:ribonucleoprotein complex"/>
    <property type="evidence" value="ECO:0007669"/>
    <property type="project" value="UniProtKB-KW"/>
</dbReference>
<keyword evidence="5" id="KW-0687">Ribonucleoprotein</keyword>
<dbReference type="EMBL" id="LN891095">
    <property type="protein sequence ID" value="CUS09191.1"/>
    <property type="molecule type" value="Genomic_DNA"/>
</dbReference>
<keyword evidence="8" id="KW-1185">Reference proteome</keyword>
<gene>
    <name evidence="7" type="ORF">GSTUAT00006753001</name>
</gene>
<comment type="subcellular location">
    <subcellularLocation>
        <location evidence="1">Mitochondrion</location>
    </subcellularLocation>
</comment>
<comment type="similarity">
    <text evidence="2">Belongs to the mitochondrion-specific ribosomal protein mL50 family.</text>
</comment>
<evidence type="ECO:0000256" key="1">
    <source>
        <dbReference type="ARBA" id="ARBA00004173"/>
    </source>
</evidence>
<reference evidence="7" key="1">
    <citation type="submission" date="2015-10" db="EMBL/GenBank/DDBJ databases">
        <authorList>
            <person name="Regsiter A."/>
            <person name="william w."/>
        </authorList>
    </citation>
    <scope>NUCLEOTIDE SEQUENCE</scope>
    <source>
        <strain evidence="7">Montdore</strain>
    </source>
</reference>
<name>A0A292PQY1_9PEZI</name>
<dbReference type="GO" id="GO:0005840">
    <property type="term" value="C:ribosome"/>
    <property type="evidence" value="ECO:0007669"/>
    <property type="project" value="UniProtKB-KW"/>
</dbReference>
<evidence type="ECO:0000256" key="2">
    <source>
        <dbReference type="ARBA" id="ARBA00008860"/>
    </source>
</evidence>
<proteinExistence type="inferred from homology"/>
<evidence type="ECO:0000313" key="7">
    <source>
        <dbReference type="EMBL" id="CUS09191.1"/>
    </source>
</evidence>
<dbReference type="Pfam" id="PF10501">
    <property type="entry name" value="Ribosomal_L50"/>
    <property type="match status" value="1"/>
</dbReference>
<dbReference type="GO" id="GO:0005739">
    <property type="term" value="C:mitochondrion"/>
    <property type="evidence" value="ECO:0007669"/>
    <property type="project" value="UniProtKB-SubCell"/>
</dbReference>